<organism evidence="2 3">
    <name type="scientific">Halarcobacter ebronensis</name>
    <dbReference type="NCBI Taxonomy" id="1462615"/>
    <lineage>
        <taxon>Bacteria</taxon>
        <taxon>Pseudomonadati</taxon>
        <taxon>Campylobacterota</taxon>
        <taxon>Epsilonproteobacteria</taxon>
        <taxon>Campylobacterales</taxon>
        <taxon>Arcobacteraceae</taxon>
        <taxon>Halarcobacter</taxon>
    </lineage>
</organism>
<dbReference type="NCBIfam" id="NF033547">
    <property type="entry name" value="transpos_IS1595"/>
    <property type="match status" value="1"/>
</dbReference>
<dbReference type="Proteomes" id="UP000290172">
    <property type="component" value="Unassembled WGS sequence"/>
</dbReference>
<accession>A0A4Q0YGA0</accession>
<dbReference type="InterPro" id="IPR024445">
    <property type="entry name" value="Tnp_ISXO2-like"/>
</dbReference>
<dbReference type="AlphaFoldDB" id="A0A4Q0YGA0"/>
<evidence type="ECO:0000259" key="1">
    <source>
        <dbReference type="SMART" id="SM01126"/>
    </source>
</evidence>
<evidence type="ECO:0000313" key="3">
    <source>
        <dbReference type="Proteomes" id="UP000290172"/>
    </source>
</evidence>
<gene>
    <name evidence="2" type="ORF">CRV08_04655</name>
</gene>
<reference evidence="2 3" key="1">
    <citation type="submission" date="2017-10" db="EMBL/GenBank/DDBJ databases">
        <title>Genomics of the genus Arcobacter.</title>
        <authorList>
            <person name="Perez-Cataluna A."/>
            <person name="Figueras M.J."/>
        </authorList>
    </citation>
    <scope>NUCLEOTIDE SEQUENCE [LARGE SCALE GENOMIC DNA]</scope>
    <source>
        <strain evidence="2 3">CECT 8993</strain>
    </source>
</reference>
<proteinExistence type="predicted"/>
<feature type="domain" description="ISXO2-like transposase" evidence="1">
    <location>
        <begin position="139"/>
        <end position="298"/>
    </location>
</feature>
<evidence type="ECO:0000313" key="2">
    <source>
        <dbReference type="EMBL" id="RXJ69303.1"/>
    </source>
</evidence>
<comment type="caution">
    <text evidence="2">The sequence shown here is derived from an EMBL/GenBank/DDBJ whole genome shotgun (WGS) entry which is preliminary data.</text>
</comment>
<dbReference type="SMART" id="SM01126">
    <property type="entry name" value="DDE_Tnp_IS1595"/>
    <property type="match status" value="1"/>
</dbReference>
<dbReference type="EMBL" id="PDKJ01000003">
    <property type="protein sequence ID" value="RXJ69303.1"/>
    <property type="molecule type" value="Genomic_DNA"/>
</dbReference>
<dbReference type="Pfam" id="PF12762">
    <property type="entry name" value="DDE_Tnp_IS1595"/>
    <property type="match status" value="1"/>
</dbReference>
<dbReference type="RefSeq" id="WP_128979565.1">
    <property type="nucleotide sequence ID" value="NZ_PDKJ01000003.1"/>
</dbReference>
<dbReference type="InterPro" id="IPR024442">
    <property type="entry name" value="Transposase_Zn_ribbon"/>
</dbReference>
<dbReference type="Pfam" id="PF12760">
    <property type="entry name" value="Zn_ribbon_IS1595"/>
    <property type="match status" value="1"/>
</dbReference>
<protein>
    <submittedName>
        <fullName evidence="2">DDE transposase</fullName>
    </submittedName>
</protein>
<sequence length="341" mass="39737">MAQHFLLSSEARSFSLVKIARMTERQAESFFRKIRWNETNGKPVCPCCGSTKKHYFLKTRSIWKCKDCYSQFSITSGTLFANHKLPLRTYLMAIALFVNEVKGMSALKLSRELNIQYKTAFVLLHKMREALLETRDESPMDGVCEIDGAYVNHYVRPENNINDRVDRRLAVNQNPNKRCIIVVRQRANGETEYLGSRRTLTYVLHNENPTDIMNIANNRIVEGSEVHADEANAYDNLHARYDMQRVNHSVEYMSEEGACSNQAESFFARFRRFQHGQIHRMGQMYISNYANEIAYREDTRRWDNGSIFRDIATKCMKTLQSNEWTGYWQGNHRIAERLGVA</sequence>
<name>A0A4Q0YGA0_9BACT</name>